<evidence type="ECO:0000313" key="4">
    <source>
        <dbReference type="Proteomes" id="UP000270299"/>
    </source>
</evidence>
<protein>
    <submittedName>
        <fullName evidence="3">Uncharacterized protein</fullName>
    </submittedName>
</protein>
<dbReference type="OrthoDB" id="5122873at2"/>
<keyword evidence="2" id="KW-1133">Transmembrane helix</keyword>
<comment type="caution">
    <text evidence="3">The sequence shown here is derived from an EMBL/GenBank/DDBJ whole genome shotgun (WGS) entry which is preliminary data.</text>
</comment>
<evidence type="ECO:0000313" key="3">
    <source>
        <dbReference type="EMBL" id="RLP71336.1"/>
    </source>
</evidence>
<evidence type="ECO:0000256" key="2">
    <source>
        <dbReference type="SAM" id="Phobius"/>
    </source>
</evidence>
<evidence type="ECO:0000256" key="1">
    <source>
        <dbReference type="SAM" id="MobiDB-lite"/>
    </source>
</evidence>
<dbReference type="Proteomes" id="UP000270299">
    <property type="component" value="Unassembled WGS sequence"/>
</dbReference>
<feature type="compositionally biased region" description="Pro residues" evidence="1">
    <location>
        <begin position="40"/>
        <end position="51"/>
    </location>
</feature>
<feature type="region of interest" description="Disordered" evidence="1">
    <location>
        <begin position="176"/>
        <end position="195"/>
    </location>
</feature>
<gene>
    <name evidence="3" type="ORF">D9V29_08250</name>
</gene>
<feature type="transmembrane region" description="Helical" evidence="2">
    <location>
        <begin position="143"/>
        <end position="166"/>
    </location>
</feature>
<dbReference type="RefSeq" id="WP_121672852.1">
    <property type="nucleotide sequence ID" value="NZ_BMXM01000004.1"/>
</dbReference>
<name>A0A3L6ZTP3_9MICO</name>
<dbReference type="AlphaFoldDB" id="A0A3L6ZTP3"/>
<keyword evidence="2" id="KW-0472">Membrane</keyword>
<accession>A0A3L6ZTP3</accession>
<keyword evidence="4" id="KW-1185">Reference proteome</keyword>
<organism evidence="3 4">
    <name type="scientific">Mycetocola manganoxydans</name>
    <dbReference type="NCBI Taxonomy" id="699879"/>
    <lineage>
        <taxon>Bacteria</taxon>
        <taxon>Bacillati</taxon>
        <taxon>Actinomycetota</taxon>
        <taxon>Actinomycetes</taxon>
        <taxon>Micrococcales</taxon>
        <taxon>Microbacteriaceae</taxon>
        <taxon>Mycetocola</taxon>
    </lineage>
</organism>
<proteinExistence type="predicted"/>
<reference evidence="3 4" key="1">
    <citation type="submission" date="2018-10" db="EMBL/GenBank/DDBJ databases">
        <authorList>
            <person name="Li J."/>
        </authorList>
    </citation>
    <scope>NUCLEOTIDE SEQUENCE [LARGE SCALE GENOMIC DNA]</scope>
    <source>
        <strain evidence="3 4">CCTCC AB209002</strain>
    </source>
</reference>
<keyword evidence="2" id="KW-0812">Transmembrane</keyword>
<sequence length="195" mass="20620">MDRTGFDPRYSPEFQRGFDPALHDGPSATAQTHERIGTVPAPPARWIPPIPTAGSDAGESVDRVSTENGMPGDAAAGDPDTVELPVSPWRNPYLIALTVLGVVLLGGGIAAFRWSVNQVYGGAMNAPGATQAEAEEAMLLSQLAWGLSPLLALAGVLTLLGVFFFAASRWRPQRRWGDDDVEEQPADGAERSVAG</sequence>
<feature type="region of interest" description="Disordered" evidence="1">
    <location>
        <begin position="1"/>
        <end position="82"/>
    </location>
</feature>
<dbReference type="EMBL" id="RCUV01000008">
    <property type="protein sequence ID" value="RLP71336.1"/>
    <property type="molecule type" value="Genomic_DNA"/>
</dbReference>
<feature type="transmembrane region" description="Helical" evidence="2">
    <location>
        <begin position="93"/>
        <end position="114"/>
    </location>
</feature>